<evidence type="ECO:0000313" key="1">
    <source>
        <dbReference type="EMBL" id="RNA23379.1"/>
    </source>
</evidence>
<gene>
    <name evidence="1" type="ORF">BpHYR1_001344</name>
</gene>
<name>A0A3M7RIR2_BRAPC</name>
<proteinExistence type="predicted"/>
<dbReference type="Proteomes" id="UP000276133">
    <property type="component" value="Unassembled WGS sequence"/>
</dbReference>
<accession>A0A3M7RIR2</accession>
<protein>
    <submittedName>
        <fullName evidence="1">Uncharacterized protein</fullName>
    </submittedName>
</protein>
<dbReference type="EMBL" id="REGN01003298">
    <property type="protein sequence ID" value="RNA23379.1"/>
    <property type="molecule type" value="Genomic_DNA"/>
</dbReference>
<keyword evidence="2" id="KW-1185">Reference proteome</keyword>
<evidence type="ECO:0000313" key="2">
    <source>
        <dbReference type="Proteomes" id="UP000276133"/>
    </source>
</evidence>
<sequence>MEYTTLFNCFNDNEMMNNEFDQLLNNTKTQFFQRESKIWKKMIEKNWTKNHPIINYGANTKWFCFSNWQKCTPKSRRAEKEEASNGKNSSANMVIDFPSNIAEQKNYAINIRNKKINLKIG</sequence>
<dbReference type="AlphaFoldDB" id="A0A3M7RIR2"/>
<organism evidence="1 2">
    <name type="scientific">Brachionus plicatilis</name>
    <name type="common">Marine rotifer</name>
    <name type="synonym">Brachionus muelleri</name>
    <dbReference type="NCBI Taxonomy" id="10195"/>
    <lineage>
        <taxon>Eukaryota</taxon>
        <taxon>Metazoa</taxon>
        <taxon>Spiralia</taxon>
        <taxon>Gnathifera</taxon>
        <taxon>Rotifera</taxon>
        <taxon>Eurotatoria</taxon>
        <taxon>Monogononta</taxon>
        <taxon>Pseudotrocha</taxon>
        <taxon>Ploima</taxon>
        <taxon>Brachionidae</taxon>
        <taxon>Brachionus</taxon>
    </lineage>
</organism>
<comment type="caution">
    <text evidence="1">The sequence shown here is derived from an EMBL/GenBank/DDBJ whole genome shotgun (WGS) entry which is preliminary data.</text>
</comment>
<reference evidence="1 2" key="1">
    <citation type="journal article" date="2018" name="Sci. Rep.">
        <title>Genomic signatures of local adaptation to the degree of environmental predictability in rotifers.</title>
        <authorList>
            <person name="Franch-Gras L."/>
            <person name="Hahn C."/>
            <person name="Garcia-Roger E.M."/>
            <person name="Carmona M.J."/>
            <person name="Serra M."/>
            <person name="Gomez A."/>
        </authorList>
    </citation>
    <scope>NUCLEOTIDE SEQUENCE [LARGE SCALE GENOMIC DNA]</scope>
    <source>
        <strain evidence="1">HYR1</strain>
    </source>
</reference>